<gene>
    <name evidence="7" type="primary">sctE</name>
    <name evidence="7" type="ORF">ABI908_11000</name>
</gene>
<evidence type="ECO:0000256" key="4">
    <source>
        <dbReference type="ARBA" id="ARBA00035640"/>
    </source>
</evidence>
<name>A0ABV0IU37_9NEIS</name>
<evidence type="ECO:0000256" key="3">
    <source>
        <dbReference type="ARBA" id="ARBA00023026"/>
    </source>
</evidence>
<keyword evidence="2" id="KW-1043">Host membrane</keyword>
<sequence length="483" mass="50274">MNTIQQPMTTGALGDLSLPGDLSETRERERGRVGAGALGAMSSQLGRETPPSRPLADVHTPTRPREPVTLRLAEGALNRILSAFGPKVDGKPLTLAQMENTPMEAMGLAAALLGVKSLGDSANLKSMALEIRAKGAEDLRLRQNEDLRKQIDQSIEDAQKAKKAGIFAVIVDWIVAAAEVISGVAKIMVGDVAGGAMDLAAGCAGLVKAMCETLAQIDPDNAERYKEVADIAGKVQLAFEIAGMMVDAVSVGRGMMAAKSIGKATGAAMEKGSGEALQAAVKLGGEAGGKAAEKVAGEIGKTVAEQISAQVAKNLTEGMTRFFGQGQLLQAFSKQAIETMVTKAAKTVAEQAIKSGAEITAQQLAKQVVKEVQREIIKAVVKACMMSAANVGKAVTRAGVQGANGVLQGEISRERAELQKIVQQLIAESGYMQVLLDEFEKLKKRAREDIGHLLEGAGKALSAGSDAQLKTGALLSSIAANIA</sequence>
<evidence type="ECO:0000313" key="7">
    <source>
        <dbReference type="EMBL" id="MEO9384623.1"/>
    </source>
</evidence>
<comment type="subcellular location">
    <subcellularLocation>
        <location evidence="1">Host membrane</location>
    </subcellularLocation>
</comment>
<dbReference type="Proteomes" id="UP001462502">
    <property type="component" value="Unassembled WGS sequence"/>
</dbReference>
<reference evidence="7 8" key="1">
    <citation type="submission" date="2024-05" db="EMBL/GenBank/DDBJ databases">
        <authorList>
            <person name="De Oliveira J.P."/>
            <person name="Noriler S.A."/>
            <person name="De Oliveira A.G."/>
            <person name="Sipoli D.S."/>
        </authorList>
    </citation>
    <scope>NUCLEOTIDE SEQUENCE [LARGE SCALE GENOMIC DNA]</scope>
    <source>
        <strain evidence="7 8">LABIM192</strain>
    </source>
</reference>
<dbReference type="RefSeq" id="WP_198414528.1">
    <property type="nucleotide sequence ID" value="NZ_CP029495.1"/>
</dbReference>
<keyword evidence="3" id="KW-0843">Virulence</keyword>
<accession>A0ABV0IU37</accession>
<evidence type="ECO:0000313" key="8">
    <source>
        <dbReference type="Proteomes" id="UP001462502"/>
    </source>
</evidence>
<feature type="region of interest" description="Disordered" evidence="5">
    <location>
        <begin position="1"/>
        <end position="64"/>
    </location>
</feature>
<keyword evidence="8" id="KW-1185">Reference proteome</keyword>
<dbReference type="Pfam" id="PF04888">
    <property type="entry name" value="SseC"/>
    <property type="match status" value="2"/>
</dbReference>
<dbReference type="EMBL" id="JBDXMI010000001">
    <property type="protein sequence ID" value="MEO9384623.1"/>
    <property type="molecule type" value="Genomic_DNA"/>
</dbReference>
<evidence type="ECO:0000256" key="2">
    <source>
        <dbReference type="ARBA" id="ARBA00022870"/>
    </source>
</evidence>
<proteinExistence type="inferred from homology"/>
<comment type="caution">
    <text evidence="7">The sequence shown here is derived from an EMBL/GenBank/DDBJ whole genome shotgun (WGS) entry which is preliminary data.</text>
</comment>
<comment type="similarity">
    <text evidence="4">Belongs to the SctE/SipB/YopB family.</text>
</comment>
<dbReference type="InterPro" id="IPR006972">
    <property type="entry name" value="BipB-like_C"/>
</dbReference>
<evidence type="ECO:0000259" key="6">
    <source>
        <dbReference type="Pfam" id="PF04888"/>
    </source>
</evidence>
<feature type="compositionally biased region" description="Basic and acidic residues" evidence="5">
    <location>
        <begin position="23"/>
        <end position="32"/>
    </location>
</feature>
<organism evidence="7 8">
    <name type="scientific">Chromobacterium phragmitis</name>
    <dbReference type="NCBI Taxonomy" id="2202141"/>
    <lineage>
        <taxon>Bacteria</taxon>
        <taxon>Pseudomonadati</taxon>
        <taxon>Pseudomonadota</taxon>
        <taxon>Betaproteobacteria</taxon>
        <taxon>Neisseriales</taxon>
        <taxon>Chromobacteriaceae</taxon>
        <taxon>Chromobacterium</taxon>
    </lineage>
</organism>
<protein>
    <submittedName>
        <fullName evidence="7">Type III secretion system translocon subunit SctE</fullName>
    </submittedName>
</protein>
<keyword evidence="2" id="KW-0472">Membrane</keyword>
<evidence type="ECO:0000256" key="5">
    <source>
        <dbReference type="SAM" id="MobiDB-lite"/>
    </source>
</evidence>
<feature type="domain" description="Translocator protein BipB-like C-terminal" evidence="6">
    <location>
        <begin position="336"/>
        <end position="481"/>
    </location>
</feature>
<feature type="domain" description="Translocator protein BipB-like C-terminal" evidence="6">
    <location>
        <begin position="110"/>
        <end position="323"/>
    </location>
</feature>
<evidence type="ECO:0000256" key="1">
    <source>
        <dbReference type="ARBA" id="ARBA00004551"/>
    </source>
</evidence>